<dbReference type="SUPFAM" id="SSF103473">
    <property type="entry name" value="MFS general substrate transporter"/>
    <property type="match status" value="1"/>
</dbReference>
<feature type="transmembrane region" description="Helical" evidence="6">
    <location>
        <begin position="435"/>
        <end position="456"/>
    </location>
</feature>
<feature type="transmembrane region" description="Helical" evidence="6">
    <location>
        <begin position="372"/>
        <end position="391"/>
    </location>
</feature>
<dbReference type="Gene3D" id="1.20.1250.20">
    <property type="entry name" value="MFS general substrate transporter like domains"/>
    <property type="match status" value="1"/>
</dbReference>
<keyword evidence="4 6" id="KW-0472">Membrane</keyword>
<evidence type="ECO:0000256" key="2">
    <source>
        <dbReference type="ARBA" id="ARBA00022692"/>
    </source>
</evidence>
<dbReference type="AlphaFoldDB" id="A0A8S1IQ78"/>
<dbReference type="InterPro" id="IPR011701">
    <property type="entry name" value="MFS"/>
</dbReference>
<feature type="transmembrane region" description="Helical" evidence="6">
    <location>
        <begin position="397"/>
        <end position="414"/>
    </location>
</feature>
<proteinExistence type="predicted"/>
<evidence type="ECO:0000313" key="7">
    <source>
        <dbReference type="EMBL" id="CAD7697118.1"/>
    </source>
</evidence>
<evidence type="ECO:0000313" key="8">
    <source>
        <dbReference type="Proteomes" id="UP000708148"/>
    </source>
</evidence>
<feature type="transmembrane region" description="Helical" evidence="6">
    <location>
        <begin position="204"/>
        <end position="228"/>
    </location>
</feature>
<evidence type="ECO:0000256" key="4">
    <source>
        <dbReference type="ARBA" id="ARBA00023136"/>
    </source>
</evidence>
<reference evidence="7" key="1">
    <citation type="submission" date="2020-12" db="EMBL/GenBank/DDBJ databases">
        <authorList>
            <person name="Iha C."/>
        </authorList>
    </citation>
    <scope>NUCLEOTIDE SEQUENCE</scope>
</reference>
<accession>A0A8S1IQ78</accession>
<evidence type="ECO:0000256" key="3">
    <source>
        <dbReference type="ARBA" id="ARBA00022989"/>
    </source>
</evidence>
<dbReference type="GO" id="GO:0022857">
    <property type="term" value="F:transmembrane transporter activity"/>
    <property type="evidence" value="ECO:0007669"/>
    <property type="project" value="InterPro"/>
</dbReference>
<feature type="transmembrane region" description="Helical" evidence="6">
    <location>
        <begin position="234"/>
        <end position="253"/>
    </location>
</feature>
<feature type="transmembrane region" description="Helical" evidence="6">
    <location>
        <begin position="342"/>
        <end position="365"/>
    </location>
</feature>
<feature type="region of interest" description="Disordered" evidence="5">
    <location>
        <begin position="493"/>
        <end position="521"/>
    </location>
</feature>
<evidence type="ECO:0008006" key="9">
    <source>
        <dbReference type="Google" id="ProtNLM"/>
    </source>
</evidence>
<name>A0A8S1IQ78_9CHLO</name>
<protein>
    <recommendedName>
        <fullName evidence="9">Major facilitator superfamily (MFS) profile domain-containing protein</fullName>
    </recommendedName>
</protein>
<dbReference type="PANTHER" id="PTHR23507:SF1">
    <property type="entry name" value="FI18259P1-RELATED"/>
    <property type="match status" value="1"/>
</dbReference>
<feature type="transmembrane region" description="Helical" evidence="6">
    <location>
        <begin position="144"/>
        <end position="163"/>
    </location>
</feature>
<dbReference type="OrthoDB" id="419616at2759"/>
<keyword evidence="2 6" id="KW-0812">Transmembrane</keyword>
<comment type="caution">
    <text evidence="7">The sequence shown here is derived from an EMBL/GenBank/DDBJ whole genome shotgun (WGS) entry which is preliminary data.</text>
</comment>
<feature type="transmembrane region" description="Helical" evidence="6">
    <location>
        <begin position="303"/>
        <end position="322"/>
    </location>
</feature>
<keyword evidence="8" id="KW-1185">Reference proteome</keyword>
<comment type="subcellular location">
    <subcellularLocation>
        <location evidence="1">Membrane</location>
        <topology evidence="1">Multi-pass membrane protein</topology>
    </subcellularLocation>
</comment>
<dbReference type="InterPro" id="IPR036259">
    <property type="entry name" value="MFS_trans_sf"/>
</dbReference>
<organism evidence="7 8">
    <name type="scientific">Ostreobium quekettii</name>
    <dbReference type="NCBI Taxonomy" id="121088"/>
    <lineage>
        <taxon>Eukaryota</taxon>
        <taxon>Viridiplantae</taxon>
        <taxon>Chlorophyta</taxon>
        <taxon>core chlorophytes</taxon>
        <taxon>Ulvophyceae</taxon>
        <taxon>TCBD clade</taxon>
        <taxon>Bryopsidales</taxon>
        <taxon>Ostreobineae</taxon>
        <taxon>Ostreobiaceae</taxon>
        <taxon>Ostreobium</taxon>
    </lineage>
</organism>
<keyword evidence="3 6" id="KW-1133">Transmembrane helix</keyword>
<feature type="compositionally biased region" description="Basic and acidic residues" evidence="5">
    <location>
        <begin position="511"/>
        <end position="521"/>
    </location>
</feature>
<feature type="region of interest" description="Disordered" evidence="5">
    <location>
        <begin position="1"/>
        <end position="31"/>
    </location>
</feature>
<feature type="transmembrane region" description="Helical" evidence="6">
    <location>
        <begin position="53"/>
        <end position="71"/>
    </location>
</feature>
<gene>
    <name evidence="7" type="ORF">OSTQU699_LOCUS2479</name>
</gene>
<evidence type="ECO:0000256" key="5">
    <source>
        <dbReference type="SAM" id="MobiDB-lite"/>
    </source>
</evidence>
<dbReference type="Proteomes" id="UP000708148">
    <property type="component" value="Unassembled WGS sequence"/>
</dbReference>
<feature type="transmembrane region" description="Helical" evidence="6">
    <location>
        <begin position="169"/>
        <end position="192"/>
    </location>
</feature>
<dbReference type="Pfam" id="PF07690">
    <property type="entry name" value="MFS_1"/>
    <property type="match status" value="1"/>
</dbReference>
<sequence>MPARGPQESHAGPSPSSADVPSLGAGGTCARRGGQPSIGPIGEIVASRSYRLFLVYIVFFTGQMLVVPYVATMQTDFFATSIAGESIECTGLAPGVKPPRPCIEAHSDVVAWSTWSGFVTNAVVSAFINPALGTWSDLYGRKPFLVLGFALQFLPYVAVLLYLENVIPLYWFWPASVLAAGVSSYTLALAYFGDVISMRNRTVVFGFWTGTFYTSSVLGSFINVSGLITTAEGAVVVTLTSIAAATALTLFWIPESLPSATRLAAQQRAHESGVLGGRGLVASVRKLFLSAWTSLKILTRNSMFVKLAITVMIIFVVLQESMDFMIQYLQEVVGFNTMDQSVLLGVLGVSGLFALYVVLWFLLAVVRLSEKWVLVIGIVSFALEQIALAAVYQKWQAYAAVVVGSLGGLAFPAIQSIKSMSVGEDEQGAIQGALVGARSFGTGIGPLLFLALFNAFRRGGLYYPGAPFIGALVLELVGLGCALTIKLPASFGKQPQKGCSGDVAAASSSGHQEKTPLLEDV</sequence>
<evidence type="ECO:0000256" key="6">
    <source>
        <dbReference type="SAM" id="Phobius"/>
    </source>
</evidence>
<feature type="transmembrane region" description="Helical" evidence="6">
    <location>
        <begin position="468"/>
        <end position="487"/>
    </location>
</feature>
<dbReference type="EMBL" id="CAJHUC010000606">
    <property type="protein sequence ID" value="CAD7697118.1"/>
    <property type="molecule type" value="Genomic_DNA"/>
</dbReference>
<evidence type="ECO:0000256" key="1">
    <source>
        <dbReference type="ARBA" id="ARBA00004141"/>
    </source>
</evidence>
<dbReference type="PANTHER" id="PTHR23507">
    <property type="entry name" value="ZGC:174356"/>
    <property type="match status" value="1"/>
</dbReference>
<dbReference type="GO" id="GO:0016020">
    <property type="term" value="C:membrane"/>
    <property type="evidence" value="ECO:0007669"/>
    <property type="project" value="UniProtKB-SubCell"/>
</dbReference>